<dbReference type="Gene3D" id="1.10.2080.10">
    <property type="entry name" value="Insect odorant-binding protein A10/Ejaculatory bulb-specific protein 3"/>
    <property type="match status" value="1"/>
</dbReference>
<organism evidence="3">
    <name type="scientific">Cyrtorhinus lividipennis</name>
    <dbReference type="NCBI Taxonomy" id="1032904"/>
    <lineage>
        <taxon>Eukaryota</taxon>
        <taxon>Metazoa</taxon>
        <taxon>Ecdysozoa</taxon>
        <taxon>Arthropoda</taxon>
        <taxon>Hexapoda</taxon>
        <taxon>Insecta</taxon>
        <taxon>Pterygota</taxon>
        <taxon>Neoptera</taxon>
        <taxon>Paraneoptera</taxon>
        <taxon>Hemiptera</taxon>
        <taxon>Heteroptera</taxon>
        <taxon>Panheteroptera</taxon>
        <taxon>Cimicomorpha</taxon>
        <taxon>Miridae</taxon>
        <taxon>Orthotylini</taxon>
        <taxon>Cyrtorhinus</taxon>
    </lineage>
</organism>
<gene>
    <name evidence="3" type="primary">CSP4</name>
</gene>
<accession>A0A1W6AWI6</accession>
<reference evidence="3" key="1">
    <citation type="journal article" date="2017" name="Environ. Entomol.">
        <title>Identification of Candidate Odorant-Binding Protein and Chemosensory Protein Genes in Cyrtorhinus lividipennis (Hemiptera: Miridae), a Key Predator of the Rice Planthoppers in Asia.</title>
        <authorList>
            <person name="Wang G.Y."/>
            <person name="Zhu M.F."/>
            <person name="Jiang Y.D."/>
            <person name="Zhou W.W."/>
            <person name="Liu S."/>
            <person name="Heong K.L."/>
            <person name="Cheng J."/>
            <person name="Zhu Z.R."/>
        </authorList>
    </citation>
    <scope>NUCLEOTIDE SEQUENCE</scope>
</reference>
<feature type="chain" id="PRO_5012258489" evidence="2">
    <location>
        <begin position="16"/>
        <end position="151"/>
    </location>
</feature>
<dbReference type="InterPro" id="IPR005055">
    <property type="entry name" value="A10/PebIII"/>
</dbReference>
<feature type="signal peptide" evidence="2">
    <location>
        <begin position="1"/>
        <end position="15"/>
    </location>
</feature>
<evidence type="ECO:0000313" key="3">
    <source>
        <dbReference type="EMBL" id="ARJ35779.1"/>
    </source>
</evidence>
<sequence length="151" mass="17080">MFVAVVLCAFGGALGAPVQYSDTRFDGLELSSILKNDELYIQLFQCLIGRGKCSPDWELLKDAVPGALLDNCVDCSEKQKISMKTLLAHLVHHKPEDMRLLEGEFDPDGSYRKSLEKLDKDEEEKQTNVIQTKRAARLKDVEILEKVKRIK</sequence>
<feature type="region of interest" description="Disordered" evidence="1">
    <location>
        <begin position="103"/>
        <end position="126"/>
    </location>
</feature>
<name>A0A1W6AWI6_9HEMI</name>
<evidence type="ECO:0000256" key="2">
    <source>
        <dbReference type="SAM" id="SignalP"/>
    </source>
</evidence>
<reference evidence="3" key="2">
    <citation type="submission" date="2017-01" db="EMBL/GenBank/DDBJ databases">
        <authorList>
            <person name="Mah S.A."/>
            <person name="Swanson W.J."/>
            <person name="Moy G.W."/>
            <person name="Vacquier V.D."/>
        </authorList>
    </citation>
    <scope>NUCLEOTIDE SEQUENCE</scope>
</reference>
<dbReference type="AlphaFoldDB" id="A0A1W6AWI6"/>
<evidence type="ECO:0000256" key="1">
    <source>
        <dbReference type="SAM" id="MobiDB-lite"/>
    </source>
</evidence>
<dbReference type="EMBL" id="KY462029">
    <property type="protein sequence ID" value="ARJ35779.1"/>
    <property type="molecule type" value="mRNA"/>
</dbReference>
<dbReference type="PANTHER" id="PTHR11257:SF12">
    <property type="entry name" value="EJACULATORY BULB-SPECIFIC PROTEIN 3-RELATED"/>
    <property type="match status" value="1"/>
</dbReference>
<dbReference type="PANTHER" id="PTHR11257">
    <property type="entry name" value="CHEMOSENSORY PROTEIN-RELATED"/>
    <property type="match status" value="1"/>
</dbReference>
<dbReference type="Pfam" id="PF03392">
    <property type="entry name" value="OS-D"/>
    <property type="match status" value="1"/>
</dbReference>
<proteinExistence type="evidence at transcript level"/>
<dbReference type="InterPro" id="IPR036682">
    <property type="entry name" value="OS_D_A10/PebIII_sf"/>
</dbReference>
<dbReference type="SUPFAM" id="SSF100910">
    <property type="entry name" value="Chemosensory protein Csp2"/>
    <property type="match status" value="1"/>
</dbReference>
<feature type="compositionally biased region" description="Basic and acidic residues" evidence="1">
    <location>
        <begin position="109"/>
        <end position="126"/>
    </location>
</feature>
<keyword evidence="2" id="KW-0732">Signal</keyword>
<protein>
    <submittedName>
        <fullName evidence="3">Chemosensory protein 4</fullName>
    </submittedName>
</protein>